<dbReference type="InterPro" id="IPR003680">
    <property type="entry name" value="Flavodoxin_fold"/>
</dbReference>
<dbReference type="InterPro" id="IPR023048">
    <property type="entry name" value="NADH:quinone_OxRdtase_FMN_depd"/>
</dbReference>
<keyword evidence="3" id="KW-0560">Oxidoreductase</keyword>
<evidence type="ECO:0000313" key="8">
    <source>
        <dbReference type="EMBL" id="VAW63425.1"/>
    </source>
</evidence>
<evidence type="ECO:0000256" key="6">
    <source>
        <dbReference type="ARBA" id="ARBA00048542"/>
    </source>
</evidence>
<accession>A0A3B0X536</accession>
<dbReference type="GO" id="GO:0016655">
    <property type="term" value="F:oxidoreductase activity, acting on NAD(P)H, quinone or similar compound as acceptor"/>
    <property type="evidence" value="ECO:0007669"/>
    <property type="project" value="InterPro"/>
</dbReference>
<dbReference type="EC" id="1.7.1.17" evidence="5"/>
<name>A0A3B0X536_9ZZZZ</name>
<dbReference type="InterPro" id="IPR050104">
    <property type="entry name" value="FMN-dep_NADH:Q_OxRdtase_AzoR1"/>
</dbReference>
<dbReference type="AlphaFoldDB" id="A0A3B0X536"/>
<dbReference type="EMBL" id="UOFH01000251">
    <property type="protein sequence ID" value="VAW63425.1"/>
    <property type="molecule type" value="Genomic_DNA"/>
</dbReference>
<comment type="catalytic activity">
    <reaction evidence="6">
        <text>N,N-dimethyl-1,4-phenylenediamine + anthranilate + 2 NAD(+) = 2-(4-dimethylaminophenyl)diazenylbenzoate + 2 NADH + 2 H(+)</text>
        <dbReference type="Rhea" id="RHEA:55872"/>
        <dbReference type="ChEBI" id="CHEBI:15378"/>
        <dbReference type="ChEBI" id="CHEBI:15783"/>
        <dbReference type="ChEBI" id="CHEBI:16567"/>
        <dbReference type="ChEBI" id="CHEBI:57540"/>
        <dbReference type="ChEBI" id="CHEBI:57945"/>
        <dbReference type="ChEBI" id="CHEBI:71579"/>
        <dbReference type="EC" id="1.7.1.17"/>
    </reaction>
    <physiologicalReaction direction="right-to-left" evidence="6">
        <dbReference type="Rhea" id="RHEA:55874"/>
    </physiologicalReaction>
</comment>
<proteinExistence type="inferred from homology"/>
<organism evidence="8">
    <name type="scientific">hydrothermal vent metagenome</name>
    <dbReference type="NCBI Taxonomy" id="652676"/>
    <lineage>
        <taxon>unclassified sequences</taxon>
        <taxon>metagenomes</taxon>
        <taxon>ecological metagenomes</taxon>
    </lineage>
</organism>
<evidence type="ECO:0000259" key="7">
    <source>
        <dbReference type="Pfam" id="PF02525"/>
    </source>
</evidence>
<keyword evidence="4" id="KW-0520">NAD</keyword>
<evidence type="ECO:0000256" key="3">
    <source>
        <dbReference type="ARBA" id="ARBA00023002"/>
    </source>
</evidence>
<sequence>MSNILVINSSIRFKGSISRELTGILACKIQNEINDIIHRDLTKEIFFISEQSLNFAEESKTKRTLGANDVASLSDTLIEELELADYLIIGSPMYNFGPTASLKAWADLVARAKRTFEYTNDGSVGLLKIRKAFIIAVTGGTDINSNIDFMTPWLTHFLTFIGITNVEVIAADGIYKNDGKKK</sequence>
<feature type="domain" description="Flavodoxin-like fold" evidence="7">
    <location>
        <begin position="3"/>
        <end position="178"/>
    </location>
</feature>
<keyword evidence="2" id="KW-0288">FMN</keyword>
<dbReference type="GO" id="GO:0010181">
    <property type="term" value="F:FMN binding"/>
    <property type="evidence" value="ECO:0007669"/>
    <property type="project" value="InterPro"/>
</dbReference>
<dbReference type="Pfam" id="PF02525">
    <property type="entry name" value="Flavodoxin_2"/>
    <property type="match status" value="1"/>
</dbReference>
<dbReference type="PANTHER" id="PTHR43741:SF2">
    <property type="entry name" value="FMN-DEPENDENT NADH:QUINONE OXIDOREDUCTASE"/>
    <property type="match status" value="1"/>
</dbReference>
<keyword evidence="1" id="KW-0285">Flavoprotein</keyword>
<gene>
    <name evidence="8" type="ORF">MNBD_GAMMA08-2950</name>
</gene>
<dbReference type="SUPFAM" id="SSF52218">
    <property type="entry name" value="Flavoproteins"/>
    <property type="match status" value="1"/>
</dbReference>
<evidence type="ECO:0000256" key="1">
    <source>
        <dbReference type="ARBA" id="ARBA00022630"/>
    </source>
</evidence>
<evidence type="ECO:0000256" key="4">
    <source>
        <dbReference type="ARBA" id="ARBA00023027"/>
    </source>
</evidence>
<dbReference type="InterPro" id="IPR029039">
    <property type="entry name" value="Flavoprotein-like_sf"/>
</dbReference>
<protein>
    <recommendedName>
        <fullName evidence="5">FMN-dependent NADH-azoreductase</fullName>
        <ecNumber evidence="5">1.7.1.17</ecNumber>
    </recommendedName>
</protein>
<dbReference type="PANTHER" id="PTHR43741">
    <property type="entry name" value="FMN-DEPENDENT NADH-AZOREDUCTASE 1"/>
    <property type="match status" value="1"/>
</dbReference>
<evidence type="ECO:0000256" key="2">
    <source>
        <dbReference type="ARBA" id="ARBA00022643"/>
    </source>
</evidence>
<dbReference type="HAMAP" id="MF_01216">
    <property type="entry name" value="Azoreductase_type1"/>
    <property type="match status" value="1"/>
</dbReference>
<evidence type="ECO:0000256" key="5">
    <source>
        <dbReference type="ARBA" id="ARBA00024061"/>
    </source>
</evidence>
<reference evidence="8" key="1">
    <citation type="submission" date="2018-06" db="EMBL/GenBank/DDBJ databases">
        <authorList>
            <person name="Zhirakovskaya E."/>
        </authorList>
    </citation>
    <scope>NUCLEOTIDE SEQUENCE</scope>
</reference>
<dbReference type="Gene3D" id="3.40.50.360">
    <property type="match status" value="1"/>
</dbReference>